<comment type="similarity">
    <text evidence="2">Belongs to the glycosyl hydrolase 18 family. Chitinase class II subfamily.</text>
</comment>
<keyword evidence="7" id="KW-0146">Chitin degradation</keyword>
<feature type="compositionally biased region" description="Polar residues" evidence="12">
    <location>
        <begin position="763"/>
        <end position="791"/>
    </location>
</feature>
<dbReference type="CDD" id="cd02872">
    <property type="entry name" value="GH18_chitolectin_chitotriosidase"/>
    <property type="match status" value="1"/>
</dbReference>
<dbReference type="EMBL" id="JBJJXI010000078">
    <property type="protein sequence ID" value="KAL3395741.1"/>
    <property type="molecule type" value="Genomic_DNA"/>
</dbReference>
<dbReference type="InterPro" id="IPR011583">
    <property type="entry name" value="Chitinase_II/V-like_cat"/>
</dbReference>
<feature type="compositionally biased region" description="Polar residues" evidence="12">
    <location>
        <begin position="1455"/>
        <end position="1468"/>
    </location>
</feature>
<feature type="compositionally biased region" description="Polar residues" evidence="12">
    <location>
        <begin position="915"/>
        <end position="928"/>
    </location>
</feature>
<dbReference type="EC" id="3.2.1.14" evidence="3"/>
<feature type="compositionally biased region" description="Polar residues" evidence="12">
    <location>
        <begin position="1173"/>
        <end position="1187"/>
    </location>
</feature>
<feature type="compositionally biased region" description="Low complexity" evidence="12">
    <location>
        <begin position="1147"/>
        <end position="1161"/>
    </location>
</feature>
<feature type="compositionally biased region" description="Low complexity" evidence="12">
    <location>
        <begin position="1006"/>
        <end position="1020"/>
    </location>
</feature>
<feature type="compositionally biased region" description="Polar residues" evidence="12">
    <location>
        <begin position="640"/>
        <end position="651"/>
    </location>
</feature>
<keyword evidence="5" id="KW-0732">Signal</keyword>
<keyword evidence="9" id="KW-0119">Carbohydrate metabolism</keyword>
<keyword evidence="11" id="KW-0624">Polysaccharide degradation</keyword>
<feature type="compositionally biased region" description="Polar residues" evidence="12">
    <location>
        <begin position="1968"/>
        <end position="1981"/>
    </location>
</feature>
<dbReference type="PROSITE" id="PS51910">
    <property type="entry name" value="GH18_2"/>
    <property type="match status" value="1"/>
</dbReference>
<feature type="compositionally biased region" description="Polar residues" evidence="12">
    <location>
        <begin position="1829"/>
        <end position="1842"/>
    </location>
</feature>
<feature type="compositionally biased region" description="Low complexity" evidence="12">
    <location>
        <begin position="1358"/>
        <end position="1372"/>
    </location>
</feature>
<dbReference type="Pfam" id="PF01607">
    <property type="entry name" value="CBM_14"/>
    <property type="match status" value="2"/>
</dbReference>
<dbReference type="InterPro" id="IPR017853">
    <property type="entry name" value="GH"/>
</dbReference>
<evidence type="ECO:0000256" key="5">
    <source>
        <dbReference type="ARBA" id="ARBA00022729"/>
    </source>
</evidence>
<evidence type="ECO:0000256" key="4">
    <source>
        <dbReference type="ARBA" id="ARBA00022669"/>
    </source>
</evidence>
<proteinExistence type="inferred from homology"/>
<evidence type="ECO:0000313" key="16">
    <source>
        <dbReference type="Proteomes" id="UP001627154"/>
    </source>
</evidence>
<feature type="compositionally biased region" description="Polar residues" evidence="12">
    <location>
        <begin position="1757"/>
        <end position="1770"/>
    </location>
</feature>
<comment type="caution">
    <text evidence="15">The sequence shown here is derived from an EMBL/GenBank/DDBJ whole genome shotgun (WGS) entry which is preliminary data.</text>
</comment>
<feature type="domain" description="Chitin-binding type-2" evidence="13">
    <location>
        <begin position="2404"/>
        <end position="2466"/>
    </location>
</feature>
<dbReference type="Proteomes" id="UP001627154">
    <property type="component" value="Unassembled WGS sequence"/>
</dbReference>
<dbReference type="SMART" id="SM00636">
    <property type="entry name" value="Glyco_18"/>
    <property type="match status" value="1"/>
</dbReference>
<feature type="compositionally biased region" description="Polar residues" evidence="12">
    <location>
        <begin position="1735"/>
        <end position="1749"/>
    </location>
</feature>
<dbReference type="FunFam" id="3.10.50.10:FF:000004">
    <property type="entry name" value="Chitinase 5"/>
    <property type="match status" value="1"/>
</dbReference>
<feature type="domain" description="Chitin-binding type-2" evidence="13">
    <location>
        <begin position="2319"/>
        <end position="2381"/>
    </location>
</feature>
<feature type="compositionally biased region" description="Low complexity" evidence="12">
    <location>
        <begin position="1778"/>
        <end position="1795"/>
    </location>
</feature>
<feature type="compositionally biased region" description="Polar residues" evidence="12">
    <location>
        <begin position="1547"/>
        <end position="1560"/>
    </location>
</feature>
<feature type="compositionally biased region" description="Low complexity" evidence="12">
    <location>
        <begin position="1708"/>
        <end position="1725"/>
    </location>
</feature>
<dbReference type="InterPro" id="IPR036508">
    <property type="entry name" value="Chitin-bd_dom_sf"/>
</dbReference>
<feature type="compositionally biased region" description="Polar residues" evidence="12">
    <location>
        <begin position="1595"/>
        <end position="1609"/>
    </location>
</feature>
<comment type="catalytic activity">
    <reaction evidence="1">
        <text>Random endo-hydrolysis of N-acetyl-beta-D-glucosaminide (1-&gt;4)-beta-linkages in chitin and chitodextrins.</text>
        <dbReference type="EC" id="3.2.1.14"/>
    </reaction>
</comment>
<organism evidence="15 16">
    <name type="scientific">Trichogramma kaykai</name>
    <dbReference type="NCBI Taxonomy" id="54128"/>
    <lineage>
        <taxon>Eukaryota</taxon>
        <taxon>Metazoa</taxon>
        <taxon>Ecdysozoa</taxon>
        <taxon>Arthropoda</taxon>
        <taxon>Hexapoda</taxon>
        <taxon>Insecta</taxon>
        <taxon>Pterygota</taxon>
        <taxon>Neoptera</taxon>
        <taxon>Endopterygota</taxon>
        <taxon>Hymenoptera</taxon>
        <taxon>Apocrita</taxon>
        <taxon>Proctotrupomorpha</taxon>
        <taxon>Chalcidoidea</taxon>
        <taxon>Trichogrammatidae</taxon>
        <taxon>Trichogramma</taxon>
    </lineage>
</organism>
<feature type="compositionally biased region" description="Polar residues" evidence="12">
    <location>
        <begin position="2268"/>
        <end position="2284"/>
    </location>
</feature>
<keyword evidence="16" id="KW-1185">Reference proteome</keyword>
<feature type="compositionally biased region" description="Polar residues" evidence="12">
    <location>
        <begin position="1478"/>
        <end position="1490"/>
    </location>
</feature>
<feature type="compositionally biased region" description="Basic and acidic residues" evidence="12">
    <location>
        <begin position="1021"/>
        <end position="1030"/>
    </location>
</feature>
<reference evidence="15 16" key="1">
    <citation type="journal article" date="2024" name="bioRxiv">
        <title>A reference genome for Trichogramma kaykai: A tiny desert-dwelling parasitoid wasp with competing sex-ratio distorters.</title>
        <authorList>
            <person name="Culotta J."/>
            <person name="Lindsey A.R."/>
        </authorList>
    </citation>
    <scope>NUCLEOTIDE SEQUENCE [LARGE SCALE GENOMIC DNA]</scope>
    <source>
        <strain evidence="15 16">KSX58</strain>
    </source>
</reference>
<keyword evidence="4" id="KW-0147">Chitin-binding</keyword>
<dbReference type="PROSITE" id="PS50940">
    <property type="entry name" value="CHIT_BIND_II"/>
    <property type="match status" value="2"/>
</dbReference>
<evidence type="ECO:0000256" key="3">
    <source>
        <dbReference type="ARBA" id="ARBA00012729"/>
    </source>
</evidence>
<feature type="compositionally biased region" description="Low complexity" evidence="12">
    <location>
        <begin position="2292"/>
        <end position="2305"/>
    </location>
</feature>
<dbReference type="InterPro" id="IPR002557">
    <property type="entry name" value="Chitin-bd_dom"/>
</dbReference>
<dbReference type="InterPro" id="IPR050314">
    <property type="entry name" value="Glycosyl_Hydrlase_18"/>
</dbReference>
<feature type="compositionally biased region" description="Polar residues" evidence="12">
    <location>
        <begin position="1032"/>
        <end position="1045"/>
    </location>
</feature>
<name>A0ABD2WTE2_9HYME</name>
<evidence type="ECO:0000256" key="10">
    <source>
        <dbReference type="ARBA" id="ARBA00023295"/>
    </source>
</evidence>
<feature type="compositionally biased region" description="Basic and acidic residues" evidence="12">
    <location>
        <begin position="1162"/>
        <end position="1171"/>
    </location>
</feature>
<feature type="compositionally biased region" description="Polar residues" evidence="12">
    <location>
        <begin position="1805"/>
        <end position="1819"/>
    </location>
</feature>
<feature type="compositionally biased region" description="Low complexity" evidence="12">
    <location>
        <begin position="1569"/>
        <end position="1583"/>
    </location>
</feature>
<dbReference type="PANTHER" id="PTHR11177:SF317">
    <property type="entry name" value="CHITINASE 12-RELATED"/>
    <property type="match status" value="1"/>
</dbReference>
<feature type="compositionally biased region" description="Polar residues" evidence="12">
    <location>
        <begin position="1406"/>
        <end position="1419"/>
    </location>
</feature>
<feature type="compositionally biased region" description="Polar residues" evidence="12">
    <location>
        <begin position="962"/>
        <end position="976"/>
    </location>
</feature>
<feature type="compositionally biased region" description="Polar residues" evidence="12">
    <location>
        <begin position="1876"/>
        <end position="1890"/>
    </location>
</feature>
<dbReference type="Pfam" id="PF00704">
    <property type="entry name" value="Glyco_hydro_18"/>
    <property type="match status" value="1"/>
</dbReference>
<feature type="compositionally biased region" description="Polar residues" evidence="12">
    <location>
        <begin position="1056"/>
        <end position="1068"/>
    </location>
</feature>
<feature type="compositionally biased region" description="Low complexity" evidence="12">
    <location>
        <begin position="1501"/>
        <end position="1515"/>
    </location>
</feature>
<dbReference type="SMART" id="SM00494">
    <property type="entry name" value="ChtBD2"/>
    <property type="match status" value="2"/>
</dbReference>
<feature type="compositionally biased region" description="Polar residues" evidence="12">
    <location>
        <begin position="1946"/>
        <end position="1960"/>
    </location>
</feature>
<feature type="compositionally biased region" description="Basic and acidic residues" evidence="12">
    <location>
        <begin position="2137"/>
        <end position="2155"/>
    </location>
</feature>
<evidence type="ECO:0000259" key="13">
    <source>
        <dbReference type="PROSITE" id="PS50940"/>
    </source>
</evidence>
<feature type="compositionally biased region" description="Polar residues" evidence="12">
    <location>
        <begin position="1428"/>
        <end position="1442"/>
    </location>
</feature>
<gene>
    <name evidence="15" type="ORF">TKK_010274</name>
</gene>
<evidence type="ECO:0000256" key="12">
    <source>
        <dbReference type="SAM" id="MobiDB-lite"/>
    </source>
</evidence>
<feature type="compositionally biased region" description="Polar residues" evidence="12">
    <location>
        <begin position="1336"/>
        <end position="1349"/>
    </location>
</feature>
<feature type="compositionally biased region" description="Low complexity" evidence="12">
    <location>
        <begin position="1079"/>
        <end position="1093"/>
    </location>
</feature>
<evidence type="ECO:0000256" key="2">
    <source>
        <dbReference type="ARBA" id="ARBA00009121"/>
    </source>
</evidence>
<keyword evidence="10" id="KW-0326">Glycosidase</keyword>
<accession>A0ABD2WTE2</accession>
<feature type="compositionally biased region" description="Polar residues" evidence="12">
    <location>
        <begin position="1125"/>
        <end position="1138"/>
    </location>
</feature>
<dbReference type="InterPro" id="IPR029070">
    <property type="entry name" value="Chitinase_insertion_sf"/>
</dbReference>
<evidence type="ECO:0000256" key="9">
    <source>
        <dbReference type="ARBA" id="ARBA00023277"/>
    </source>
</evidence>
<feature type="compositionally biased region" description="Low complexity" evidence="12">
    <location>
        <begin position="836"/>
        <end position="847"/>
    </location>
</feature>
<dbReference type="Gene3D" id="3.20.20.80">
    <property type="entry name" value="Glycosidases"/>
    <property type="match status" value="1"/>
</dbReference>
<feature type="compositionally biased region" description="Polar residues" evidence="12">
    <location>
        <begin position="2086"/>
        <end position="2108"/>
    </location>
</feature>
<feature type="compositionally biased region" description="Polar residues" evidence="12">
    <location>
        <begin position="2016"/>
        <end position="2030"/>
    </location>
</feature>
<feature type="domain" description="GH18" evidence="14">
    <location>
        <begin position="20"/>
        <end position="389"/>
    </location>
</feature>
<dbReference type="GO" id="GO:0006032">
    <property type="term" value="P:chitin catabolic process"/>
    <property type="evidence" value="ECO:0007669"/>
    <property type="project" value="UniProtKB-KW"/>
</dbReference>
<feature type="compositionally biased region" description="Acidic residues" evidence="12">
    <location>
        <begin position="881"/>
        <end position="892"/>
    </location>
</feature>
<feature type="compositionally biased region" description="Polar residues" evidence="12">
    <location>
        <begin position="895"/>
        <end position="904"/>
    </location>
</feature>
<evidence type="ECO:0000259" key="14">
    <source>
        <dbReference type="PROSITE" id="PS51910"/>
    </source>
</evidence>
<feature type="compositionally biased region" description="Basic and acidic residues" evidence="12">
    <location>
        <begin position="652"/>
        <end position="662"/>
    </location>
</feature>
<feature type="compositionally biased region" description="Polar residues" evidence="12">
    <location>
        <begin position="1617"/>
        <end position="1630"/>
    </location>
</feature>
<feature type="compositionally biased region" description="Polar residues" evidence="12">
    <location>
        <begin position="1267"/>
        <end position="1279"/>
    </location>
</feature>
<evidence type="ECO:0000256" key="1">
    <source>
        <dbReference type="ARBA" id="ARBA00000822"/>
    </source>
</evidence>
<feature type="compositionally biased region" description="Polar residues" evidence="12">
    <location>
        <begin position="1687"/>
        <end position="1700"/>
    </location>
</feature>
<feature type="compositionally biased region" description="Low complexity" evidence="12">
    <location>
        <begin position="1290"/>
        <end position="1304"/>
    </location>
</feature>
<feature type="region of interest" description="Disordered" evidence="12">
    <location>
        <begin position="640"/>
        <end position="791"/>
    </location>
</feature>
<feature type="compositionally biased region" description="Polar residues" evidence="12">
    <location>
        <begin position="1195"/>
        <end position="1208"/>
    </location>
</feature>
<keyword evidence="6" id="KW-0378">Hydrolase</keyword>
<feature type="region of interest" description="Disordered" evidence="12">
    <location>
        <begin position="824"/>
        <end position="2155"/>
    </location>
</feature>
<dbReference type="GO" id="GO:0000272">
    <property type="term" value="P:polysaccharide catabolic process"/>
    <property type="evidence" value="ECO:0007669"/>
    <property type="project" value="UniProtKB-KW"/>
</dbReference>
<feature type="compositionally biased region" description="Polar residues" evidence="12">
    <location>
        <begin position="1898"/>
        <end position="1911"/>
    </location>
</feature>
<feature type="compositionally biased region" description="Polar residues" evidence="12">
    <location>
        <begin position="1665"/>
        <end position="1679"/>
    </location>
</feature>
<dbReference type="SUPFAM" id="SSF51445">
    <property type="entry name" value="(Trans)glycosidases"/>
    <property type="match status" value="1"/>
</dbReference>
<dbReference type="Gene3D" id="2.170.140.10">
    <property type="entry name" value="Chitin binding domain"/>
    <property type="match status" value="2"/>
</dbReference>
<feature type="compositionally biased region" description="Polar residues" evidence="12">
    <location>
        <begin position="1244"/>
        <end position="1257"/>
    </location>
</feature>
<evidence type="ECO:0000256" key="8">
    <source>
        <dbReference type="ARBA" id="ARBA00023157"/>
    </source>
</evidence>
<feature type="compositionally biased region" description="Low complexity" evidence="12">
    <location>
        <begin position="937"/>
        <end position="952"/>
    </location>
</feature>
<feature type="compositionally biased region" description="Low complexity" evidence="12">
    <location>
        <begin position="2060"/>
        <end position="2073"/>
    </location>
</feature>
<feature type="compositionally biased region" description="Low complexity" evidence="12">
    <location>
        <begin position="2114"/>
        <end position="2123"/>
    </location>
</feature>
<feature type="compositionally biased region" description="Polar residues" evidence="12">
    <location>
        <begin position="1384"/>
        <end position="1398"/>
    </location>
</feature>
<keyword evidence="8" id="KW-1015">Disulfide bond</keyword>
<evidence type="ECO:0000313" key="15">
    <source>
        <dbReference type="EMBL" id="KAL3395741.1"/>
    </source>
</evidence>
<feature type="compositionally biased region" description="Basic and acidic residues" evidence="12">
    <location>
        <begin position="853"/>
        <end position="868"/>
    </location>
</feature>
<feature type="compositionally biased region" description="Basic and acidic residues" evidence="12">
    <location>
        <begin position="1373"/>
        <end position="1382"/>
    </location>
</feature>
<feature type="compositionally biased region" description="Polar residues" evidence="12">
    <location>
        <begin position="1314"/>
        <end position="1328"/>
    </location>
</feature>
<feature type="compositionally biased region" description="Polar residues" evidence="12">
    <location>
        <begin position="2038"/>
        <end position="2052"/>
    </location>
</feature>
<dbReference type="Gene3D" id="3.10.50.10">
    <property type="match status" value="1"/>
</dbReference>
<evidence type="ECO:0000256" key="11">
    <source>
        <dbReference type="ARBA" id="ARBA00023326"/>
    </source>
</evidence>
<feature type="compositionally biased region" description="Polar residues" evidence="12">
    <location>
        <begin position="984"/>
        <end position="997"/>
    </location>
</feature>
<dbReference type="GO" id="GO:0008061">
    <property type="term" value="F:chitin binding"/>
    <property type="evidence" value="ECO:0007669"/>
    <property type="project" value="UniProtKB-KW"/>
</dbReference>
<dbReference type="SUPFAM" id="SSF57625">
    <property type="entry name" value="Invertebrate chitin-binding proteins"/>
    <property type="match status" value="2"/>
</dbReference>
<feature type="compositionally biased region" description="Polar residues" evidence="12">
    <location>
        <begin position="1525"/>
        <end position="1539"/>
    </location>
</feature>
<dbReference type="PANTHER" id="PTHR11177">
    <property type="entry name" value="CHITINASE"/>
    <property type="match status" value="1"/>
</dbReference>
<evidence type="ECO:0000256" key="7">
    <source>
        <dbReference type="ARBA" id="ARBA00023024"/>
    </source>
</evidence>
<evidence type="ECO:0000256" key="6">
    <source>
        <dbReference type="ARBA" id="ARBA00022801"/>
    </source>
</evidence>
<dbReference type="InterPro" id="IPR001223">
    <property type="entry name" value="Glyco_hydro18_cat"/>
</dbReference>
<feature type="compositionally biased region" description="Low complexity" evidence="12">
    <location>
        <begin position="1850"/>
        <end position="1864"/>
    </location>
</feature>
<feature type="compositionally biased region" description="Polar residues" evidence="12">
    <location>
        <begin position="1217"/>
        <end position="1231"/>
    </location>
</feature>
<feature type="compositionally biased region" description="Polar residues" evidence="12">
    <location>
        <begin position="695"/>
        <end position="704"/>
    </location>
</feature>
<sequence>MSAWVGRMPTAAVAYENSSEKVVCYYANWSLYREGRGGFNVDHIDPMLCSHVIYAYVAVRDKGTIVPFDKFYKKPSEKNGFYEFSKKLREINPKIKVMVALGGYHEGSKYFSQAVAKPSIRKQFINNIITFLIKYNFDGLDIDWMYPGQVSRGGKEIDKKNYISLLKELRKVFDHENLILSAAVGAPENIAKKYYNISELAKYLHFINLMTYDLHGKLDGKTGLHSPLYAGSWENKVDSKLNIHHSVQYWISQGTPPEKLVLGVPLYGISFTLKNSRNLHIIGSPAIGGYPGKFTNESGLLGYNEICEYIIHDKWQVYYQNEQRTPYAVKGSQWVGYDDKRSISEKVAFANYYGLGGLMVWSLDTDDFQGDCGEKYPLLKAINEIRNIHFDQESEVPEKDFEIQESITEKVQAPLLPNNNVESQNNDQQQVVQDDNFSVTDKNLSPNITSESESITSTTASNLKPITNVASDAESYEGMTEKEVTTGFDSKTNSSLQGNIGDEKNEAIISNISTTVPPITDVTFENNDLQTINTEDISNITKETSNIECIEIPEANKSENENDTTEVYLEDISSANEETTESYFTEFDETTTHNELSQMTTSYQEGTTAISTLTTLISNEKYEEKELENTFSTVIDEETTTISSTANTDSNSKSKVDSRGDIPEEEYEQTLENGTSGNDDIEIILSGNEEKSSDPLETTVSTTNVHKESENNVTVFPAGNNMKSDIDQDGKTETQVSTTSSKKEGITEPGKGLSPSHHKEKTITVTPSSDNKVPEVTNSIESSQNASSTTDTECIEIPSSIIDEYEKGTTEVYIDTSTDSGSVTTTIDYPTNDGPTTTEYFTSTTNTPVSEKVNTELDGKSNTNDDWRTTPTSVLTTMSDTETDTEENDEIEQTSQSLIDSTPQLPDEKSDVDSDSNTSEENQSNVSNDTEKDDILSNTTSDDYDTTSASNNKENDGDGSKIEQTTQSVDDNTTQLPREKSDFNSDATSGENQSNGGNDTGKDDTLSTMTTTDYDSTTASNHEENDRDGSDMEQTTQSLVDNTPQLPVEKSDVDSDSNTSEENQSDGSNDTDKDDKALNTTSADYDTTTANNNEENDGDGSKIEQTTQSVDDNTTQLPGEKSDFNSDANSGENQSNGGNDTGKDDTLSTMTTTDYDSTTASNHEENDRDGSVMEQTTQSLVDNTTQLPGEKSDFNSDATSGDNQSNGGNDPDKDDTAFNTISADYDTTTASNKEKNDGDGFDMEQTTQSLVDNTTQLPVEKSDVDSDSNTSEENQSDGSNDTDKDDKALNTTSADYDTTTANNNEENDGDGSKIEQTTQSVDDNTTQLPGEKSDFNSDANSGENQSNGGNDTGKDDTLSTMTTTDYDSTTASNHEENDRDGSVMEQTTQSLVDNTTQLPGEKSDFNSDATSGDNQSNGGNDPDKDDTAFNTISADYDTTTASNKEKNDGDGFDMEQTTQSLVDNTTQLPVEKSDVDSDSNTSEENQSDGSNDTDKDDKALNTTSADYDTTTANNNEENDGDGSKIEQTTQSVDDNTTQLPGEKSDFNSDATSGDNQSNGGNDPDKDDTASITTSDDYDTATASNLEDNDGDGSEMGQTTQSLVDNTTQLPGEKSDFNSDATSGENQSDGGNDTDKGDTASNTTSDDDDTTTASNLEENDGDGSEMGQTTQSLVNNTTQLPGEKSDFNSDATSGENQSDGGNDTDKGDTLSNTTNDDYDTTTASNNEKNDGDGSDMEQTTQSLVDNTTQLPVEKSDFNSDATSGENQSDGGNDTDKGDTLSNTTNDDYDTTTASNNEKNDGDGSDMEQTTQSLVDNTTQLPVEKSDVDSDSNTSEENQINGGNDTDKDDTASITTSDDYDTTTASNLEENDGDGSEMGQTTQSLVDNTTQLPGEKSDFNSDATSGENQSDGGNDTDKGDTASNTTSDDDDTTTASNLEENDGDGSEMGQTTQSLVDNTTQLPGEKSDFNSDATSGENQSDGGNDTDKGDTLSNTTNDDYDTTTASNCEENDVDGSEMEQTTQSLVDNTTQLPGEKSDFNSDATLGENQSNGGNDTVKHDTALTTTIADYNTTTASNNEENDGDGSETEQTTQSLVDNTTPKFGNQSNGDLETDFQADQSNSGSDSDNDAVSTNTTPHYAERSTPSHKEKNSDMHDAENREEFTTNITIDPAGISIKNITNNDQSVQSTVSVTLSPNVASHVTNDQYSDDSFEKTTSSDLSVVTSSVINQDKHTSVKDFNELVTNLDTHSESHSVSKLNSVENNSDEEITSTTTSFVPAENTTKQIDSGKKTSDTLTTSSPLSTVSSIHHAENNPNMGNDENPCNNQLIPGIAANPVDCSSFYKCQRTFSGTYMPFKIRCPNGLLFNTRIYNCDRAQNVVCPNEYSSKSNYVSGTTIDPFKKVFKGNPCNNQLIPGIALDPEGCSTFYKCQKASVAGWIPFKFYCPSGLLFNSKIFVCDWPKNVECHV</sequence>
<dbReference type="GO" id="GO:0008843">
    <property type="term" value="F:endochitinase activity"/>
    <property type="evidence" value="ECO:0007669"/>
    <property type="project" value="UniProtKB-EC"/>
</dbReference>
<feature type="region of interest" description="Disordered" evidence="12">
    <location>
        <begin position="2246"/>
        <end position="2305"/>
    </location>
</feature>
<protein>
    <recommendedName>
        <fullName evidence="3">chitinase</fullName>
        <ecNumber evidence="3">3.2.1.14</ecNumber>
    </recommendedName>
</protein>
<feature type="compositionally biased region" description="Polar residues" evidence="12">
    <location>
        <begin position="1103"/>
        <end position="1117"/>
    </location>
</feature>
<dbReference type="SUPFAM" id="SSF54556">
    <property type="entry name" value="Chitinase insertion domain"/>
    <property type="match status" value="1"/>
</dbReference>